<name>A0A7R9GHF7_9CRUS</name>
<dbReference type="InterPro" id="IPR018629">
    <property type="entry name" value="XK-rel"/>
</dbReference>
<gene>
    <name evidence="8" type="ORF">NMOB1V02_LOCUS10203</name>
</gene>
<keyword evidence="4 7" id="KW-0812">Transmembrane</keyword>
<dbReference type="GO" id="GO:0043652">
    <property type="term" value="P:engulfment of apoptotic cell"/>
    <property type="evidence" value="ECO:0007669"/>
    <property type="project" value="TreeGrafter"/>
</dbReference>
<protein>
    <recommendedName>
        <fullName evidence="7">XK-related protein</fullName>
    </recommendedName>
</protein>
<keyword evidence="5 7" id="KW-1133">Transmembrane helix</keyword>
<feature type="transmembrane region" description="Helical" evidence="7">
    <location>
        <begin position="105"/>
        <end position="125"/>
    </location>
</feature>
<dbReference type="PANTHER" id="PTHR16024">
    <property type="entry name" value="XK-RELATED PROTEIN"/>
    <property type="match status" value="1"/>
</dbReference>
<dbReference type="GO" id="GO:1902742">
    <property type="term" value="P:apoptotic process involved in development"/>
    <property type="evidence" value="ECO:0007669"/>
    <property type="project" value="TreeGrafter"/>
</dbReference>
<dbReference type="AlphaFoldDB" id="A0A7R9GHF7"/>
<dbReference type="EMBL" id="CAJPEX010004001">
    <property type="protein sequence ID" value="CAG0922733.1"/>
    <property type="molecule type" value="Genomic_DNA"/>
</dbReference>
<dbReference type="OrthoDB" id="6136301at2759"/>
<comment type="similarity">
    <text evidence="2 7">Belongs to the XK family.</text>
</comment>
<dbReference type="GO" id="GO:0005886">
    <property type="term" value="C:plasma membrane"/>
    <property type="evidence" value="ECO:0007669"/>
    <property type="project" value="UniProtKB-SubCell"/>
</dbReference>
<feature type="transmembrane region" description="Helical" evidence="7">
    <location>
        <begin position="374"/>
        <end position="393"/>
    </location>
</feature>
<reference evidence="8" key="1">
    <citation type="submission" date="2020-11" db="EMBL/GenBank/DDBJ databases">
        <authorList>
            <person name="Tran Van P."/>
        </authorList>
    </citation>
    <scope>NUCLEOTIDE SEQUENCE</scope>
</reference>
<evidence type="ECO:0000313" key="8">
    <source>
        <dbReference type="EMBL" id="CAD7282581.1"/>
    </source>
</evidence>
<dbReference type="PANTHER" id="PTHR16024:SF6">
    <property type="entry name" value="XK-RELATED PROTEIN"/>
    <property type="match status" value="1"/>
</dbReference>
<feature type="transmembrane region" description="Helical" evidence="7">
    <location>
        <begin position="413"/>
        <end position="430"/>
    </location>
</feature>
<evidence type="ECO:0000256" key="2">
    <source>
        <dbReference type="ARBA" id="ARBA00008789"/>
    </source>
</evidence>
<keyword evidence="3" id="KW-1003">Cell membrane</keyword>
<feature type="transmembrane region" description="Helical" evidence="7">
    <location>
        <begin position="346"/>
        <end position="362"/>
    </location>
</feature>
<dbReference type="Pfam" id="PF09815">
    <property type="entry name" value="XK-related"/>
    <property type="match status" value="1"/>
</dbReference>
<organism evidence="8">
    <name type="scientific">Notodromas monacha</name>
    <dbReference type="NCBI Taxonomy" id="399045"/>
    <lineage>
        <taxon>Eukaryota</taxon>
        <taxon>Metazoa</taxon>
        <taxon>Ecdysozoa</taxon>
        <taxon>Arthropoda</taxon>
        <taxon>Crustacea</taxon>
        <taxon>Oligostraca</taxon>
        <taxon>Ostracoda</taxon>
        <taxon>Podocopa</taxon>
        <taxon>Podocopida</taxon>
        <taxon>Cypridocopina</taxon>
        <taxon>Cypridoidea</taxon>
        <taxon>Cyprididae</taxon>
        <taxon>Notodromas</taxon>
    </lineage>
</organism>
<sequence>MDEQLPGPHAEECAIRADLKTRGEKCRSYIEMVKFRDEKAVEDVEEKKFIDALPDRQDQETPYDQLSYSCGDAFFALYAIFTLLADMVTDISVAYMFWLHGKHEYFIAMVVFIGVPAVMLTGTGLRWYVVDMENPRVPPASMTRWAVRVVFLLLQIGPVLRYVDSLRLGMLFRKQRKKHGCELTLKDVTKEGVVHECAITYRLMLQEDSDATFLRLFEAYLETGPQLMLQAYILLHAVYNDDVDENLAKVQLVSIFSSLLSLAWAPVSYYRTVRLSSAGKATMNWSSTIVSVLWQLCFLSSRCLALSLFAAKFNEWVFVPLSVHIVVMIIWAKFMDTDLCKTKWEEALLILMLSLAYTFSFFNPKEERTRYKHMFFYVVCFLEDSILMMIWLFHEDSEHKLSYSFKYGPFAGVYVSFAMSLLFMYCYYSWCHPTGNIRPLIGKGCRKHVSDNAVRPNEQKRGTCVEEIAMDKAGAFSV</sequence>
<evidence type="ECO:0000256" key="3">
    <source>
        <dbReference type="ARBA" id="ARBA00022475"/>
    </source>
</evidence>
<evidence type="ECO:0000256" key="1">
    <source>
        <dbReference type="ARBA" id="ARBA00004651"/>
    </source>
</evidence>
<feature type="transmembrane region" description="Helical" evidence="7">
    <location>
        <begin position="316"/>
        <end position="334"/>
    </location>
</feature>
<evidence type="ECO:0000313" key="9">
    <source>
        <dbReference type="Proteomes" id="UP000678499"/>
    </source>
</evidence>
<evidence type="ECO:0000256" key="6">
    <source>
        <dbReference type="ARBA" id="ARBA00023136"/>
    </source>
</evidence>
<dbReference type="EMBL" id="OA886038">
    <property type="protein sequence ID" value="CAD7282581.1"/>
    <property type="molecule type" value="Genomic_DNA"/>
</dbReference>
<dbReference type="GO" id="GO:0070782">
    <property type="term" value="P:phosphatidylserine exposure on apoptotic cell surface"/>
    <property type="evidence" value="ECO:0007669"/>
    <property type="project" value="TreeGrafter"/>
</dbReference>
<keyword evidence="9" id="KW-1185">Reference proteome</keyword>
<proteinExistence type="inferred from homology"/>
<feature type="transmembrane region" description="Helical" evidence="7">
    <location>
        <begin position="145"/>
        <end position="163"/>
    </location>
</feature>
<evidence type="ECO:0000256" key="4">
    <source>
        <dbReference type="ARBA" id="ARBA00022692"/>
    </source>
</evidence>
<feature type="transmembrane region" description="Helical" evidence="7">
    <location>
        <begin position="75"/>
        <end position="98"/>
    </location>
</feature>
<accession>A0A7R9GHF7</accession>
<comment type="subcellular location">
    <subcellularLocation>
        <location evidence="1">Cell membrane</location>
        <topology evidence="1">Multi-pass membrane protein</topology>
    </subcellularLocation>
    <subcellularLocation>
        <location evidence="7">Membrane</location>
        <topology evidence="7">Multi-pass membrane protein</topology>
    </subcellularLocation>
</comment>
<evidence type="ECO:0000256" key="5">
    <source>
        <dbReference type="ARBA" id="ARBA00022989"/>
    </source>
</evidence>
<dbReference type="Proteomes" id="UP000678499">
    <property type="component" value="Unassembled WGS sequence"/>
</dbReference>
<dbReference type="InterPro" id="IPR050895">
    <property type="entry name" value="XK-related_scramblase"/>
</dbReference>
<keyword evidence="6 7" id="KW-0472">Membrane</keyword>
<evidence type="ECO:0000256" key="7">
    <source>
        <dbReference type="RuleBase" id="RU910716"/>
    </source>
</evidence>